<name>A0ABP0ED85_9ASCO</name>
<organism evidence="9 10">
    <name type="scientific">[Candida] anglica</name>
    <dbReference type="NCBI Taxonomy" id="148631"/>
    <lineage>
        <taxon>Eukaryota</taxon>
        <taxon>Fungi</taxon>
        <taxon>Dikarya</taxon>
        <taxon>Ascomycota</taxon>
        <taxon>Saccharomycotina</taxon>
        <taxon>Pichiomycetes</taxon>
        <taxon>Debaryomycetaceae</taxon>
        <taxon>Kurtzmaniella</taxon>
    </lineage>
</organism>
<dbReference type="PROSITE" id="PS50059">
    <property type="entry name" value="FKBP_PPIASE"/>
    <property type="match status" value="1"/>
</dbReference>
<reference evidence="9 10" key="1">
    <citation type="submission" date="2024-01" db="EMBL/GenBank/DDBJ databases">
        <authorList>
            <consortium name="Genoscope - CEA"/>
            <person name="William W."/>
        </authorList>
    </citation>
    <scope>NUCLEOTIDE SEQUENCE [LARGE SCALE GENOMIC DNA]</scope>
    <source>
        <strain evidence="9 10">29B2s-10</strain>
    </source>
</reference>
<dbReference type="InterPro" id="IPR046357">
    <property type="entry name" value="PPIase_dom_sf"/>
</dbReference>
<dbReference type="GO" id="GO:0016853">
    <property type="term" value="F:isomerase activity"/>
    <property type="evidence" value="ECO:0007669"/>
    <property type="project" value="UniProtKB-KW"/>
</dbReference>
<evidence type="ECO:0000256" key="7">
    <source>
        <dbReference type="SAM" id="SignalP"/>
    </source>
</evidence>
<keyword evidence="7" id="KW-0732">Signal</keyword>
<evidence type="ECO:0000256" key="3">
    <source>
        <dbReference type="ARBA" id="ARBA00023110"/>
    </source>
</evidence>
<feature type="chain" id="PRO_5047086797" description="peptidylprolyl isomerase" evidence="7">
    <location>
        <begin position="24"/>
        <end position="140"/>
    </location>
</feature>
<dbReference type="Gene3D" id="3.10.50.40">
    <property type="match status" value="1"/>
</dbReference>
<comment type="similarity">
    <text evidence="5">Belongs to the FKBP-type PPIase family. FKBP2 subfamily.</text>
</comment>
<protein>
    <recommendedName>
        <fullName evidence="2 6">peptidylprolyl isomerase</fullName>
        <ecNumber evidence="2 6">5.2.1.8</ecNumber>
    </recommendedName>
</protein>
<keyword evidence="4 6" id="KW-0413">Isomerase</keyword>
<keyword evidence="3 6" id="KW-0697">Rotamase</keyword>
<sequence>MVSFNKIALGAVLTSIVSAGSSGLQIEVLTKVPASECVAAGKGDTIRVHYTGQLDDGTVFDSSYPRGEPITFTLGVRQVIPGWDQGLDGICVGEKRKLTIPSDLAYGDSGIGGVIPPKATLTFESELVEIVEKANTKDEL</sequence>
<dbReference type="Proteomes" id="UP001497600">
    <property type="component" value="Chromosome C"/>
</dbReference>
<evidence type="ECO:0000256" key="2">
    <source>
        <dbReference type="ARBA" id="ARBA00013194"/>
    </source>
</evidence>
<evidence type="ECO:0000256" key="6">
    <source>
        <dbReference type="PROSITE-ProRule" id="PRU00277"/>
    </source>
</evidence>
<accession>A0ABP0ED85</accession>
<dbReference type="InterPro" id="IPR001179">
    <property type="entry name" value="PPIase_FKBP_dom"/>
</dbReference>
<evidence type="ECO:0000259" key="8">
    <source>
        <dbReference type="PROSITE" id="PS50059"/>
    </source>
</evidence>
<evidence type="ECO:0000313" key="10">
    <source>
        <dbReference type="Proteomes" id="UP001497600"/>
    </source>
</evidence>
<dbReference type="PANTHER" id="PTHR45779:SF7">
    <property type="entry name" value="PEPTIDYLPROLYL ISOMERASE"/>
    <property type="match status" value="1"/>
</dbReference>
<keyword evidence="10" id="KW-1185">Reference proteome</keyword>
<evidence type="ECO:0000256" key="5">
    <source>
        <dbReference type="ARBA" id="ARBA00024206"/>
    </source>
</evidence>
<dbReference type="SUPFAM" id="SSF54534">
    <property type="entry name" value="FKBP-like"/>
    <property type="match status" value="1"/>
</dbReference>
<proteinExistence type="inferred from homology"/>
<feature type="signal peptide" evidence="7">
    <location>
        <begin position="1"/>
        <end position="23"/>
    </location>
</feature>
<dbReference type="EMBL" id="OZ004255">
    <property type="protein sequence ID" value="CAK7899929.1"/>
    <property type="molecule type" value="Genomic_DNA"/>
</dbReference>
<evidence type="ECO:0000313" key="9">
    <source>
        <dbReference type="EMBL" id="CAK7899929.1"/>
    </source>
</evidence>
<comment type="catalytic activity">
    <reaction evidence="1 6">
        <text>[protein]-peptidylproline (omega=180) = [protein]-peptidylproline (omega=0)</text>
        <dbReference type="Rhea" id="RHEA:16237"/>
        <dbReference type="Rhea" id="RHEA-COMP:10747"/>
        <dbReference type="Rhea" id="RHEA-COMP:10748"/>
        <dbReference type="ChEBI" id="CHEBI:83833"/>
        <dbReference type="ChEBI" id="CHEBI:83834"/>
        <dbReference type="EC" id="5.2.1.8"/>
    </reaction>
</comment>
<dbReference type="EC" id="5.2.1.8" evidence="2 6"/>
<evidence type="ECO:0000256" key="1">
    <source>
        <dbReference type="ARBA" id="ARBA00000971"/>
    </source>
</evidence>
<evidence type="ECO:0000256" key="4">
    <source>
        <dbReference type="ARBA" id="ARBA00023235"/>
    </source>
</evidence>
<dbReference type="PANTHER" id="PTHR45779">
    <property type="entry name" value="PEPTIDYLPROLYL ISOMERASE"/>
    <property type="match status" value="1"/>
</dbReference>
<feature type="domain" description="PPIase FKBP-type" evidence="8">
    <location>
        <begin position="43"/>
        <end position="131"/>
    </location>
</feature>
<dbReference type="InterPro" id="IPR044609">
    <property type="entry name" value="FKBP2/11"/>
</dbReference>
<dbReference type="Pfam" id="PF00254">
    <property type="entry name" value="FKBP_C"/>
    <property type="match status" value="1"/>
</dbReference>
<gene>
    <name evidence="9" type="primary">FPR2</name>
    <name evidence="9" type="ORF">CAAN4_C04940</name>
</gene>